<dbReference type="Proteomes" id="UP000220158">
    <property type="component" value="Chromosome 8"/>
</dbReference>
<sequence>MFNKCQVKSSCREDCNARRTSINEKNENIYEENKKKENEELTETIGEPDHSKAVEISQRTEREYVAITAYQPVDVVTRTVEVPFVRTIETAIPKITYENKIKEVPKYYSKIVEKVIEVPEIKYVDKIVDVPHVQYYFKYIPKVEVKENIIKKPVYEKKIVEKIVEVPKIKEVQRYQEVETVEYVVKYIPKNKSEYGENENEDKKQSKITSENGSHEESHDIVNNENETKEKYKDESTQNIVNSGSYALADSIDGARLIKSAPIDMNQGEYLQANTIYNKYIASTSTPEMHSYMLTKSMQDDRQKPSSAFPSFGLQNELSMIQLKKNSSILSAPRIEQVFKPKIVKNIEVQKHVPISVDVPVPYMVPKPVVVNVEVPVLKFRDTFVPIPVRRKIIPKIKWISDVYQVECIKEKPYLKIQDVIKPIPCGVDIKYREFMEKACAINPNELPQDDVHAMWMRVNAHLAEKKKKEYGNLYPYYRNENEIGTFSKMEYHRNGEEGYSKKEELNFKEGSNENGTIIKENRESEEKKILDGNKEEGEIDGNKESEEKEDGKEENEETDENKENIKNNEIEENEEKNSQKSEKSNENIDIQKDEITNRECIKNEYYENNSPINIEQQNFESSEAFMDKMKKKYFEEQSIASLHPSHPLAMTYLQNKWIETDTLRTHELYTNDFIKANINANFNLRNGNIQMSPLMYDKEFLKTANPLMTSFSQNNIRNLENYYNNTISRNINEEASKYKSYNFNEKEDKNEIREIKLYQNIKDVKKEDNDSTNNKCCNYFCKK</sequence>
<proteinExistence type="predicted"/>
<reference evidence="2 3" key="1">
    <citation type="submission" date="2015-04" db="EMBL/GenBank/DDBJ databases">
        <authorList>
            <consortium name="Pathogen Informatics"/>
        </authorList>
    </citation>
    <scope>NUCLEOTIDE SEQUENCE [LARGE SCALE GENOMIC DNA]</scope>
    <source>
        <strain evidence="2 3">SGS1</strain>
    </source>
</reference>
<feature type="region of interest" description="Disordered" evidence="1">
    <location>
        <begin position="194"/>
        <end position="237"/>
    </location>
</feature>
<name>A0A1J1H4P9_PLARL</name>
<dbReference type="GeneID" id="39735993"/>
<feature type="compositionally biased region" description="Basic and acidic residues" evidence="1">
    <location>
        <begin position="213"/>
        <end position="236"/>
    </location>
</feature>
<evidence type="ECO:0000256" key="1">
    <source>
        <dbReference type="SAM" id="MobiDB-lite"/>
    </source>
</evidence>
<feature type="compositionally biased region" description="Basic and acidic residues" evidence="1">
    <location>
        <begin position="562"/>
        <end position="591"/>
    </location>
</feature>
<keyword evidence="3" id="KW-1185">Reference proteome</keyword>
<feature type="compositionally biased region" description="Basic and acidic residues" evidence="1">
    <location>
        <begin position="194"/>
        <end position="205"/>
    </location>
</feature>
<dbReference type="OMA" id="IPKIKWI"/>
<feature type="compositionally biased region" description="Basic and acidic residues" evidence="1">
    <location>
        <begin position="503"/>
        <end position="512"/>
    </location>
</feature>
<evidence type="ECO:0000313" key="2">
    <source>
        <dbReference type="EMBL" id="CRG99887.1"/>
    </source>
</evidence>
<dbReference type="Pfam" id="PF12314">
    <property type="entry name" value="IMCp"/>
    <property type="match status" value="1"/>
</dbReference>
<accession>A0A1J1H4P9</accession>
<evidence type="ECO:0000313" key="3">
    <source>
        <dbReference type="Proteomes" id="UP000220158"/>
    </source>
</evidence>
<dbReference type="AlphaFoldDB" id="A0A1J1H4P9"/>
<feature type="compositionally biased region" description="Basic and acidic residues" evidence="1">
    <location>
        <begin position="520"/>
        <end position="552"/>
    </location>
</feature>
<dbReference type="OrthoDB" id="341024at2759"/>
<protein>
    <submittedName>
        <fullName evidence="2">Inner membrane complex protein 1a, putative</fullName>
    </submittedName>
</protein>
<dbReference type="InterPro" id="IPR022086">
    <property type="entry name" value="IMCp"/>
</dbReference>
<dbReference type="KEGG" id="prel:PRELSG_0831700"/>
<dbReference type="RefSeq" id="XP_028532892.1">
    <property type="nucleotide sequence ID" value="XM_028676399.1"/>
</dbReference>
<dbReference type="VEuPathDB" id="PlasmoDB:PRELSG_0831700"/>
<gene>
    <name evidence="2" type="primary">IMC1a</name>
    <name evidence="2" type="ORF">PRELSG_0831700</name>
</gene>
<dbReference type="EMBL" id="LN835303">
    <property type="protein sequence ID" value="CRG99887.1"/>
    <property type="molecule type" value="Genomic_DNA"/>
</dbReference>
<organism evidence="2 3">
    <name type="scientific">Plasmodium relictum</name>
    <dbReference type="NCBI Taxonomy" id="85471"/>
    <lineage>
        <taxon>Eukaryota</taxon>
        <taxon>Sar</taxon>
        <taxon>Alveolata</taxon>
        <taxon>Apicomplexa</taxon>
        <taxon>Aconoidasida</taxon>
        <taxon>Haemosporida</taxon>
        <taxon>Plasmodiidae</taxon>
        <taxon>Plasmodium</taxon>
        <taxon>Plasmodium (Haemamoeba)</taxon>
    </lineage>
</organism>
<feature type="region of interest" description="Disordered" evidence="1">
    <location>
        <begin position="503"/>
        <end position="591"/>
    </location>
</feature>